<evidence type="ECO:0000313" key="1">
    <source>
        <dbReference type="EMBL" id="EFC41283.1"/>
    </source>
</evidence>
<organism evidence="2">
    <name type="scientific">Naegleria gruberi</name>
    <name type="common">Amoeba</name>
    <dbReference type="NCBI Taxonomy" id="5762"/>
    <lineage>
        <taxon>Eukaryota</taxon>
        <taxon>Discoba</taxon>
        <taxon>Heterolobosea</taxon>
        <taxon>Tetramitia</taxon>
        <taxon>Eutetramitia</taxon>
        <taxon>Vahlkampfiidae</taxon>
        <taxon>Naegleria</taxon>
    </lineage>
</organism>
<dbReference type="InParanoid" id="D2VPX5"/>
<dbReference type="GeneID" id="8856029"/>
<dbReference type="RefSeq" id="XP_002674027.1">
    <property type="nucleotide sequence ID" value="XM_002673981.1"/>
</dbReference>
<dbReference type="KEGG" id="ngr:NAEGRDRAFT_71020"/>
<sequence length="135" mass="15403">MTRRINSLVKYWKSILQTSERKKWVMFNNGSVVIFIDRDETLNNSLIQDAKEIMQRDGIVIPGTPHGDFNVIEIDTPEPGCVVTGHNPNLLVVSLDSLEDWSERSLPAVLMLRMRRHLDAQELDVVACSEDDLIQ</sequence>
<dbReference type="Proteomes" id="UP000006671">
    <property type="component" value="Unassembled WGS sequence"/>
</dbReference>
<gene>
    <name evidence="1" type="ORF">NAEGRDRAFT_71020</name>
</gene>
<dbReference type="VEuPathDB" id="AmoebaDB:NAEGRDRAFT_71020"/>
<proteinExistence type="predicted"/>
<dbReference type="OrthoDB" id="5979007at2759"/>
<evidence type="ECO:0000313" key="2">
    <source>
        <dbReference type="Proteomes" id="UP000006671"/>
    </source>
</evidence>
<protein>
    <submittedName>
        <fullName evidence="1">Predicted protein</fullName>
    </submittedName>
</protein>
<dbReference type="EMBL" id="GG738887">
    <property type="protein sequence ID" value="EFC41283.1"/>
    <property type="molecule type" value="Genomic_DNA"/>
</dbReference>
<accession>D2VPX5</accession>
<name>D2VPX5_NAEGR</name>
<keyword evidence="2" id="KW-1185">Reference proteome</keyword>
<dbReference type="AlphaFoldDB" id="D2VPX5"/>
<reference evidence="1 2" key="1">
    <citation type="journal article" date="2010" name="Cell">
        <title>The genome of Naegleria gruberi illuminates early eukaryotic versatility.</title>
        <authorList>
            <person name="Fritz-Laylin L.K."/>
            <person name="Prochnik S.E."/>
            <person name="Ginger M.L."/>
            <person name="Dacks J.B."/>
            <person name="Carpenter M.L."/>
            <person name="Field M.C."/>
            <person name="Kuo A."/>
            <person name="Paredez A."/>
            <person name="Chapman J."/>
            <person name="Pham J."/>
            <person name="Shu S."/>
            <person name="Neupane R."/>
            <person name="Cipriano M."/>
            <person name="Mancuso J."/>
            <person name="Tu H."/>
            <person name="Salamov A."/>
            <person name="Lindquist E."/>
            <person name="Shapiro H."/>
            <person name="Lucas S."/>
            <person name="Grigoriev I.V."/>
            <person name="Cande W.Z."/>
            <person name="Fulton C."/>
            <person name="Rokhsar D.S."/>
            <person name="Dawson S.C."/>
        </authorList>
    </citation>
    <scope>NUCLEOTIDE SEQUENCE [LARGE SCALE GENOMIC DNA]</scope>
    <source>
        <strain evidence="1 2">NEG-M</strain>
    </source>
</reference>